<dbReference type="PANTHER" id="PTHR32347:SF29">
    <property type="entry name" value="UPF0194 MEMBRANE PROTEIN YBHG"/>
    <property type="match status" value="1"/>
</dbReference>
<evidence type="ECO:0000256" key="6">
    <source>
        <dbReference type="SAM" id="MobiDB-lite"/>
    </source>
</evidence>
<gene>
    <name evidence="9" type="ORF">NCTC8684_01451</name>
</gene>
<dbReference type="Proteomes" id="UP000254029">
    <property type="component" value="Unassembled WGS sequence"/>
</dbReference>
<dbReference type="Gene3D" id="1.10.287.470">
    <property type="entry name" value="Helix hairpin bin"/>
    <property type="match status" value="1"/>
</dbReference>
<evidence type="ECO:0000313" key="10">
    <source>
        <dbReference type="Proteomes" id="UP000254029"/>
    </source>
</evidence>
<dbReference type="SUPFAM" id="SSF111369">
    <property type="entry name" value="HlyD-like secretion proteins"/>
    <property type="match status" value="2"/>
</dbReference>
<keyword evidence="4" id="KW-0574">Periplasm</keyword>
<evidence type="ECO:0000313" key="9">
    <source>
        <dbReference type="EMBL" id="SUX32374.1"/>
    </source>
</evidence>
<dbReference type="EMBL" id="UIGR01000001">
    <property type="protein sequence ID" value="SUX32374.1"/>
    <property type="molecule type" value="Genomic_DNA"/>
</dbReference>
<comment type="similarity">
    <text evidence="2">Belongs to the UPF0194 family.</text>
</comment>
<evidence type="ECO:0000259" key="8">
    <source>
        <dbReference type="Pfam" id="PF25954"/>
    </source>
</evidence>
<dbReference type="AlphaFoldDB" id="A0AAX2M7T7"/>
<name>A0AAX2M7T7_CHRVL</name>
<sequence>MMPAETGGIMKKWMIPAALLLAASLAGGYYLYQRQAEAARQGTLYGNVDIREVVLAFRVSGRLSSVQVDEGDSVQPGQILARLDVEPLKNNLNAALANEAASAARNALMRKGNRSEDIAQARSRLDAAQAAVVQADSEYKRQRDLVPAGGSSRQSLEAARSQRDQSVAQRDAASQQLKALAAGFRPEEIAESDAQLKQARANVSAARLALKDASLQSPSAGIILARAVEAGSMVQAGTPAFTLSLRQPVWVRAYVGESQLGKFATGTEVQVSSDSHPEKIYRGVVGFVSPTAEFTPKSVETADLRTALVYRIRVVVGDADAGLGQGMPVTVRLAQ</sequence>
<feature type="domain" description="CusB-like beta-barrel" evidence="8">
    <location>
        <begin position="248"/>
        <end position="334"/>
    </location>
</feature>
<organism evidence="9 10">
    <name type="scientific">Chromobacterium violaceum</name>
    <dbReference type="NCBI Taxonomy" id="536"/>
    <lineage>
        <taxon>Bacteria</taxon>
        <taxon>Pseudomonadati</taxon>
        <taxon>Pseudomonadota</taxon>
        <taxon>Betaproteobacteria</taxon>
        <taxon>Neisseriales</taxon>
        <taxon>Chromobacteriaceae</taxon>
        <taxon>Chromobacterium</taxon>
    </lineage>
</organism>
<comment type="subcellular location">
    <subcellularLocation>
        <location evidence="1">Periplasm</location>
    </subcellularLocation>
</comment>
<evidence type="ECO:0000256" key="1">
    <source>
        <dbReference type="ARBA" id="ARBA00004418"/>
    </source>
</evidence>
<dbReference type="Pfam" id="PF25954">
    <property type="entry name" value="Beta-barrel_RND_2"/>
    <property type="match status" value="1"/>
</dbReference>
<dbReference type="Pfam" id="PF25881">
    <property type="entry name" value="HH_YBHG"/>
    <property type="match status" value="1"/>
</dbReference>
<reference evidence="9 10" key="1">
    <citation type="submission" date="2018-06" db="EMBL/GenBank/DDBJ databases">
        <authorList>
            <consortium name="Pathogen Informatics"/>
            <person name="Doyle S."/>
        </authorList>
    </citation>
    <scope>NUCLEOTIDE SEQUENCE [LARGE SCALE GENOMIC DNA]</scope>
    <source>
        <strain evidence="9 10">NCTC8684</strain>
    </source>
</reference>
<proteinExistence type="inferred from homology"/>
<evidence type="ECO:0000256" key="5">
    <source>
        <dbReference type="ARBA" id="ARBA00023054"/>
    </source>
</evidence>
<keyword evidence="3" id="KW-0732">Signal</keyword>
<evidence type="ECO:0000256" key="3">
    <source>
        <dbReference type="ARBA" id="ARBA00022729"/>
    </source>
</evidence>
<dbReference type="InterPro" id="IPR058792">
    <property type="entry name" value="Beta-barrel_RND_2"/>
</dbReference>
<keyword evidence="5" id="KW-0175">Coiled coil</keyword>
<dbReference type="InterPro" id="IPR050465">
    <property type="entry name" value="UPF0194_transport"/>
</dbReference>
<feature type="region of interest" description="Disordered" evidence="6">
    <location>
        <begin position="142"/>
        <end position="172"/>
    </location>
</feature>
<dbReference type="InterPro" id="IPR059052">
    <property type="entry name" value="HH_YbhG-like"/>
</dbReference>
<feature type="domain" description="YbhG-like alpha-helical hairpin" evidence="7">
    <location>
        <begin position="83"/>
        <end position="212"/>
    </location>
</feature>
<dbReference type="PANTHER" id="PTHR32347">
    <property type="entry name" value="EFFLUX SYSTEM COMPONENT YKNX-RELATED"/>
    <property type="match status" value="1"/>
</dbReference>
<dbReference type="Gene3D" id="2.40.50.100">
    <property type="match status" value="2"/>
</dbReference>
<comment type="caution">
    <text evidence="9">The sequence shown here is derived from an EMBL/GenBank/DDBJ whole genome shotgun (WGS) entry which is preliminary data.</text>
</comment>
<dbReference type="NCBIfam" id="NF002939">
    <property type="entry name" value="PRK03598.1"/>
    <property type="match status" value="1"/>
</dbReference>
<protein>
    <submittedName>
        <fullName evidence="9">Efflux pump membrane fusion protein</fullName>
    </submittedName>
</protein>
<dbReference type="GO" id="GO:0042597">
    <property type="term" value="C:periplasmic space"/>
    <property type="evidence" value="ECO:0007669"/>
    <property type="project" value="UniProtKB-SubCell"/>
</dbReference>
<accession>A0AAX2M7T7</accession>
<evidence type="ECO:0000256" key="4">
    <source>
        <dbReference type="ARBA" id="ARBA00022764"/>
    </source>
</evidence>
<dbReference type="Gene3D" id="2.40.30.170">
    <property type="match status" value="1"/>
</dbReference>
<evidence type="ECO:0000256" key="2">
    <source>
        <dbReference type="ARBA" id="ARBA00010602"/>
    </source>
</evidence>
<evidence type="ECO:0000259" key="7">
    <source>
        <dbReference type="Pfam" id="PF25881"/>
    </source>
</evidence>